<gene>
    <name evidence="6" type="ORF">ACFSXZ_26585</name>
</gene>
<dbReference type="PANTHER" id="PTHR46796:SF6">
    <property type="entry name" value="ARAC SUBFAMILY"/>
    <property type="match status" value="1"/>
</dbReference>
<accession>A0ABW5G1F7</accession>
<evidence type="ECO:0000256" key="4">
    <source>
        <dbReference type="SAM" id="MobiDB-lite"/>
    </source>
</evidence>
<sequence length="346" mass="38169">MDVISTAEVPARERFAFWREVSSKLWVPYDLRCAPDVESHFQARVGIGEFGPVQATVLTTTPHIVQRTERLIRQTDPEVFKVGCLIRGGGIMEQDGRQAGLCAGDLVLFDTSRPFRGWHSPGGSASRLLLLQFPRSLLPLPAGDVRRLSGIPIRGGKGLGALASRFLLELARRMDEFDPAEAARLPMLTLDVLTAALASGLDAESSVPPHTARRALMARIHAFIRDNLGDPDLSPATIAAAHHISPRYLHKLFQAEERTVAGWIRERRLAGCRRDLADPRLATQPINVIAARWGFSSASHFSHAFRGAYGFSPRQFRRSPNDGARGHNSCALIDNDKPRRGEHSRS</sequence>
<comment type="caution">
    <text evidence="6">The sequence shown here is derived from an EMBL/GenBank/DDBJ whole genome shotgun (WGS) entry which is preliminary data.</text>
</comment>
<dbReference type="Pfam" id="PF12833">
    <property type="entry name" value="HTH_18"/>
    <property type="match status" value="1"/>
</dbReference>
<dbReference type="EMBL" id="JBHUKR010000015">
    <property type="protein sequence ID" value="MFD2419902.1"/>
    <property type="molecule type" value="Genomic_DNA"/>
</dbReference>
<evidence type="ECO:0000313" key="6">
    <source>
        <dbReference type="EMBL" id="MFD2419902.1"/>
    </source>
</evidence>
<feature type="compositionally biased region" description="Basic and acidic residues" evidence="4">
    <location>
        <begin position="334"/>
        <end position="346"/>
    </location>
</feature>
<dbReference type="RefSeq" id="WP_378267927.1">
    <property type="nucleotide sequence ID" value="NZ_JBHUKR010000015.1"/>
</dbReference>
<name>A0ABW5G1F7_9PSEU</name>
<keyword evidence="2" id="KW-0238">DNA-binding</keyword>
<evidence type="ECO:0000256" key="1">
    <source>
        <dbReference type="ARBA" id="ARBA00023015"/>
    </source>
</evidence>
<dbReference type="PANTHER" id="PTHR46796">
    <property type="entry name" value="HTH-TYPE TRANSCRIPTIONAL ACTIVATOR RHAS-RELATED"/>
    <property type="match status" value="1"/>
</dbReference>
<dbReference type="Gene3D" id="1.10.10.60">
    <property type="entry name" value="Homeodomain-like"/>
    <property type="match status" value="1"/>
</dbReference>
<dbReference type="Proteomes" id="UP001597417">
    <property type="component" value="Unassembled WGS sequence"/>
</dbReference>
<dbReference type="InterPro" id="IPR009057">
    <property type="entry name" value="Homeodomain-like_sf"/>
</dbReference>
<organism evidence="6 7">
    <name type="scientific">Amycolatopsis pigmentata</name>
    <dbReference type="NCBI Taxonomy" id="450801"/>
    <lineage>
        <taxon>Bacteria</taxon>
        <taxon>Bacillati</taxon>
        <taxon>Actinomycetota</taxon>
        <taxon>Actinomycetes</taxon>
        <taxon>Pseudonocardiales</taxon>
        <taxon>Pseudonocardiaceae</taxon>
        <taxon>Amycolatopsis</taxon>
    </lineage>
</organism>
<evidence type="ECO:0000259" key="5">
    <source>
        <dbReference type="PROSITE" id="PS01124"/>
    </source>
</evidence>
<dbReference type="InterPro" id="IPR050204">
    <property type="entry name" value="AraC_XylS_family_regulators"/>
</dbReference>
<dbReference type="InterPro" id="IPR018060">
    <property type="entry name" value="HTH_AraC"/>
</dbReference>
<dbReference type="InterPro" id="IPR020449">
    <property type="entry name" value="Tscrpt_reg_AraC-type_HTH"/>
</dbReference>
<feature type="region of interest" description="Disordered" evidence="4">
    <location>
        <begin position="316"/>
        <end position="346"/>
    </location>
</feature>
<evidence type="ECO:0000256" key="2">
    <source>
        <dbReference type="ARBA" id="ARBA00023125"/>
    </source>
</evidence>
<dbReference type="Pfam" id="PF14525">
    <property type="entry name" value="AraC_binding_2"/>
    <property type="match status" value="1"/>
</dbReference>
<dbReference type="PRINTS" id="PR00032">
    <property type="entry name" value="HTHARAC"/>
</dbReference>
<feature type="domain" description="HTH araC/xylS-type" evidence="5">
    <location>
        <begin position="218"/>
        <end position="319"/>
    </location>
</feature>
<dbReference type="SMART" id="SM00342">
    <property type="entry name" value="HTH_ARAC"/>
    <property type="match status" value="1"/>
</dbReference>
<keyword evidence="1" id="KW-0805">Transcription regulation</keyword>
<keyword evidence="7" id="KW-1185">Reference proteome</keyword>
<reference evidence="7" key="1">
    <citation type="journal article" date="2019" name="Int. J. Syst. Evol. Microbiol.">
        <title>The Global Catalogue of Microorganisms (GCM) 10K type strain sequencing project: providing services to taxonomists for standard genome sequencing and annotation.</title>
        <authorList>
            <consortium name="The Broad Institute Genomics Platform"/>
            <consortium name="The Broad Institute Genome Sequencing Center for Infectious Disease"/>
            <person name="Wu L."/>
            <person name="Ma J."/>
        </authorList>
    </citation>
    <scope>NUCLEOTIDE SEQUENCE [LARGE SCALE GENOMIC DNA]</scope>
    <source>
        <strain evidence="7">CGMCC 4.7645</strain>
    </source>
</reference>
<proteinExistence type="predicted"/>
<dbReference type="SUPFAM" id="SSF46689">
    <property type="entry name" value="Homeodomain-like"/>
    <property type="match status" value="1"/>
</dbReference>
<protein>
    <submittedName>
        <fullName evidence="6">Helix-turn-helix domain-containing protein</fullName>
    </submittedName>
</protein>
<evidence type="ECO:0000313" key="7">
    <source>
        <dbReference type="Proteomes" id="UP001597417"/>
    </source>
</evidence>
<dbReference type="InterPro" id="IPR035418">
    <property type="entry name" value="AraC-bd_2"/>
</dbReference>
<evidence type="ECO:0000256" key="3">
    <source>
        <dbReference type="ARBA" id="ARBA00023163"/>
    </source>
</evidence>
<dbReference type="PROSITE" id="PS01124">
    <property type="entry name" value="HTH_ARAC_FAMILY_2"/>
    <property type="match status" value="1"/>
</dbReference>
<keyword evidence="3" id="KW-0804">Transcription</keyword>